<evidence type="ECO:0000313" key="1">
    <source>
        <dbReference type="EMBL" id="MQY04331.1"/>
    </source>
</evidence>
<dbReference type="AlphaFoldDB" id="A0A7K0BT48"/>
<gene>
    <name evidence="1" type="ORF">ACRB68_23840</name>
</gene>
<proteinExistence type="predicted"/>
<dbReference type="EMBL" id="WEGH01000002">
    <property type="protein sequence ID" value="MQY04331.1"/>
    <property type="molecule type" value="Genomic_DNA"/>
</dbReference>
<evidence type="ECO:0008006" key="3">
    <source>
        <dbReference type="Google" id="ProtNLM"/>
    </source>
</evidence>
<comment type="caution">
    <text evidence="1">The sequence shown here is derived from an EMBL/GenBank/DDBJ whole genome shotgun (WGS) entry which is preliminary data.</text>
</comment>
<reference evidence="1 2" key="1">
    <citation type="submission" date="2019-10" db="EMBL/GenBank/DDBJ databases">
        <title>Actinomadura rubteroloni sp. nov. and Actinomadura macrotermitis sp. nov., isolated from the gut of fungus growing-termite Macrotermes natalensis.</title>
        <authorList>
            <person name="Benndorf R."/>
            <person name="Martin K."/>
            <person name="Kuefner M."/>
            <person name="De Beer W."/>
            <person name="Kaster A.-K."/>
            <person name="Vollmers J."/>
            <person name="Poulsen M."/>
            <person name="Beemelmanns C."/>
        </authorList>
    </citation>
    <scope>NUCLEOTIDE SEQUENCE [LARGE SCALE GENOMIC DNA]</scope>
    <source>
        <strain evidence="1 2">RB68</strain>
    </source>
</reference>
<keyword evidence="2" id="KW-1185">Reference proteome</keyword>
<sequence length="749" mass="79851">MTSATAPAIRTHKLAGLRADTLAGYLGALGLLRTITAQKDPAARLAWSGDVAVLSTSLSADELTGWLVDEYAPSPIVSPWNAGSGFAGNGKSVTAEKALDAFRRSEQPRFAGLRAVIEQADQVVAIARERGWEGGPLWAADRKADVVRLCRARLSDEALPWLDVAVTLTTDDVRFSPLTGTGGNFGRQELSATFLQRLLLVAGPDARRAKAWAWAQAALFGREDVPYLRDTVGQYDPGRAGGILSSPHEKADDAGFANPWSLILSLEGTLLFASAVTRRNHTALGESALPFLTRASAVGYDTAATGEEVKGEQWIPLWPQPAGLAEVEHLLGEGRAQWNGRQARTGLEFTLAVASLGVDRGLSAFRRFVIASRLGQNPLAVPVGRLPVQAHSEVEVLRAPYEWLQRLKRIALPAGVATALRRTEQSVYDAAAGGGGAALARFVIEFGRLHQTVGKSGAVRGQLGPFYTTKPGDWLALLPDSDELWIAAGFASLQDPQPDRSLCGLVSRVQAQPGKYGRRELTWSDRTATRLDLNGATLATVLAQAHRLCTFPAGSPSPNAVGEDDGGRVVSSSFQQGQVLPVGLVQDYALGKLDDQLTADYLNGLLALGCRYTTAAAWPRTPKPLLHPMLAALLPFYGTTPLPLRPVGLPKDDHSADFSTRPVARPEWITRLLAAGPSSISADVLRWLSINGCPPVLEAADLTRMPIDGARLAGALLLRVPSSHRTRAVIHVAAVAAQPTSQPSEGARS</sequence>
<organism evidence="1 2">
    <name type="scientific">Actinomadura macrotermitis</name>
    <dbReference type="NCBI Taxonomy" id="2585200"/>
    <lineage>
        <taxon>Bacteria</taxon>
        <taxon>Bacillati</taxon>
        <taxon>Actinomycetota</taxon>
        <taxon>Actinomycetes</taxon>
        <taxon>Streptosporangiales</taxon>
        <taxon>Thermomonosporaceae</taxon>
        <taxon>Actinomadura</taxon>
    </lineage>
</organism>
<accession>A0A7K0BT48</accession>
<dbReference type="Proteomes" id="UP000487268">
    <property type="component" value="Unassembled WGS sequence"/>
</dbReference>
<name>A0A7K0BT48_9ACTN</name>
<dbReference type="NCBIfam" id="TIGR04113">
    <property type="entry name" value="cas_csx17"/>
    <property type="match status" value="1"/>
</dbReference>
<dbReference type="InterPro" id="IPR026483">
    <property type="entry name" value="Cas_Csx17"/>
</dbReference>
<dbReference type="RefSeq" id="WP_153532595.1">
    <property type="nucleotide sequence ID" value="NZ_WEGH01000002.1"/>
</dbReference>
<evidence type="ECO:0000313" key="2">
    <source>
        <dbReference type="Proteomes" id="UP000487268"/>
    </source>
</evidence>
<dbReference type="OrthoDB" id="441343at2"/>
<protein>
    <recommendedName>
        <fullName evidence="3">Type I-U CRISPR-associated protein Csx17</fullName>
    </recommendedName>
</protein>